<feature type="chain" id="PRO_5045620207" evidence="1">
    <location>
        <begin position="23"/>
        <end position="147"/>
    </location>
</feature>
<evidence type="ECO:0000313" key="3">
    <source>
        <dbReference type="Proteomes" id="UP000825381"/>
    </source>
</evidence>
<organism evidence="2 3">
    <name type="scientific">Flavobacterium litorale</name>
    <dbReference type="NCBI Taxonomy" id="2856519"/>
    <lineage>
        <taxon>Bacteria</taxon>
        <taxon>Pseudomonadati</taxon>
        <taxon>Bacteroidota</taxon>
        <taxon>Flavobacteriia</taxon>
        <taxon>Flavobacteriales</taxon>
        <taxon>Flavobacteriaceae</taxon>
        <taxon>Flavobacterium</taxon>
    </lineage>
</organism>
<dbReference type="Proteomes" id="UP000825381">
    <property type="component" value="Chromosome"/>
</dbReference>
<keyword evidence="1" id="KW-0732">Signal</keyword>
<proteinExistence type="predicted"/>
<evidence type="ECO:0000313" key="2">
    <source>
        <dbReference type="EMBL" id="QYJ68024.1"/>
    </source>
</evidence>
<protein>
    <submittedName>
        <fullName evidence="2">Uncharacterized protein</fullName>
    </submittedName>
</protein>
<sequence length="147" mass="16804">MKMKMYLSMLFLVFGFTLQAQSFGSASIKVEGTFNANKAIYHDWLRLGNTQDVTMKFPLTAQGVEDAMDITQQMLVKNRLFIEKPDVYKSVETGSNKSDSPQELHNAIQQQKSKINLAWYAPDGSTLHLFLGKYSYEVTIYKAYKLQ</sequence>
<evidence type="ECO:0000256" key="1">
    <source>
        <dbReference type="SAM" id="SignalP"/>
    </source>
</evidence>
<dbReference type="RefSeq" id="WP_220640369.1">
    <property type="nucleotide sequence ID" value="NZ_CP080429.1"/>
</dbReference>
<reference evidence="2 3" key="1">
    <citation type="submission" date="2021-07" db="EMBL/GenBank/DDBJ databases">
        <title>Flavobacterium WSW3-B6 sp.nov, isolated from seaweed.</title>
        <authorList>
            <person name="Muhammad N."/>
            <person name="Ho H."/>
            <person name="Lee Y.-J."/>
            <person name="Nguyen T."/>
            <person name="Ho J."/>
            <person name="Kim S.-G."/>
        </authorList>
    </citation>
    <scope>NUCLEOTIDE SEQUENCE [LARGE SCALE GENOMIC DNA]</scope>
    <source>
        <strain evidence="2 3">WSW3-B6</strain>
    </source>
</reference>
<accession>A0ABX8V5A7</accession>
<name>A0ABX8V5A7_9FLAO</name>
<dbReference type="EMBL" id="CP080429">
    <property type="protein sequence ID" value="QYJ68024.1"/>
    <property type="molecule type" value="Genomic_DNA"/>
</dbReference>
<feature type="signal peptide" evidence="1">
    <location>
        <begin position="1"/>
        <end position="22"/>
    </location>
</feature>
<keyword evidence="3" id="KW-1185">Reference proteome</keyword>
<gene>
    <name evidence="2" type="ORF">K1I41_10880</name>
</gene>